<keyword evidence="10" id="KW-1185">Reference proteome</keyword>
<dbReference type="PROSITE" id="PS00463">
    <property type="entry name" value="ZN2_CY6_FUNGAL_1"/>
    <property type="match status" value="1"/>
</dbReference>
<evidence type="ECO:0000313" key="9">
    <source>
        <dbReference type="EMBL" id="EME88172.1"/>
    </source>
</evidence>
<feature type="compositionally biased region" description="Low complexity" evidence="7">
    <location>
        <begin position="178"/>
        <end position="193"/>
    </location>
</feature>
<evidence type="ECO:0000256" key="2">
    <source>
        <dbReference type="ARBA" id="ARBA00022833"/>
    </source>
</evidence>
<keyword evidence="4" id="KW-0238">DNA-binding</keyword>
<evidence type="ECO:0000259" key="8">
    <source>
        <dbReference type="PROSITE" id="PS50048"/>
    </source>
</evidence>
<dbReference type="GO" id="GO:0003677">
    <property type="term" value="F:DNA binding"/>
    <property type="evidence" value="ECO:0007669"/>
    <property type="project" value="UniProtKB-KW"/>
</dbReference>
<feature type="compositionally biased region" description="Low complexity" evidence="7">
    <location>
        <begin position="414"/>
        <end position="426"/>
    </location>
</feature>
<dbReference type="STRING" id="383855.N1QAV8"/>
<dbReference type="GeneID" id="19341167"/>
<dbReference type="InterPro" id="IPR052360">
    <property type="entry name" value="Transcr_Regulatory_Proteins"/>
</dbReference>
<accession>N1QAV8</accession>
<dbReference type="RefSeq" id="XP_007920425.1">
    <property type="nucleotide sequence ID" value="XM_007922234.1"/>
</dbReference>
<gene>
    <name evidence="9" type="ORF">MYCFIDRAFT_76004</name>
</gene>
<evidence type="ECO:0000256" key="1">
    <source>
        <dbReference type="ARBA" id="ARBA00022723"/>
    </source>
</evidence>
<dbReference type="GO" id="GO:0008270">
    <property type="term" value="F:zinc ion binding"/>
    <property type="evidence" value="ECO:0007669"/>
    <property type="project" value="InterPro"/>
</dbReference>
<dbReference type="OrthoDB" id="5375558at2759"/>
<feature type="region of interest" description="Disordered" evidence="7">
    <location>
        <begin position="401"/>
        <end position="426"/>
    </location>
</feature>
<feature type="region of interest" description="Disordered" evidence="7">
    <location>
        <begin position="1"/>
        <end position="87"/>
    </location>
</feature>
<evidence type="ECO:0000256" key="3">
    <source>
        <dbReference type="ARBA" id="ARBA00023015"/>
    </source>
</evidence>
<name>N1QAV8_PSEFD</name>
<dbReference type="Proteomes" id="UP000016932">
    <property type="component" value="Unassembled WGS sequence"/>
</dbReference>
<dbReference type="SUPFAM" id="SSF57701">
    <property type="entry name" value="Zn2/Cys6 DNA-binding domain"/>
    <property type="match status" value="1"/>
</dbReference>
<reference evidence="9 10" key="1">
    <citation type="journal article" date="2012" name="PLoS Pathog.">
        <title>Diverse lifestyles and strategies of plant pathogenesis encoded in the genomes of eighteen Dothideomycetes fungi.</title>
        <authorList>
            <person name="Ohm R.A."/>
            <person name="Feau N."/>
            <person name="Henrissat B."/>
            <person name="Schoch C.L."/>
            <person name="Horwitz B.A."/>
            <person name="Barry K.W."/>
            <person name="Condon B.J."/>
            <person name="Copeland A.C."/>
            <person name="Dhillon B."/>
            <person name="Glaser F."/>
            <person name="Hesse C.N."/>
            <person name="Kosti I."/>
            <person name="LaButti K."/>
            <person name="Lindquist E.A."/>
            <person name="Lucas S."/>
            <person name="Salamov A.A."/>
            <person name="Bradshaw R.E."/>
            <person name="Ciuffetti L."/>
            <person name="Hamelin R.C."/>
            <person name="Kema G.H.J."/>
            <person name="Lawrence C."/>
            <person name="Scott J.A."/>
            <person name="Spatafora J.W."/>
            <person name="Turgeon B.G."/>
            <person name="de Wit P.J.G.M."/>
            <person name="Zhong S."/>
            <person name="Goodwin S.B."/>
            <person name="Grigoriev I.V."/>
        </authorList>
    </citation>
    <scope>NUCLEOTIDE SEQUENCE [LARGE SCALE GENOMIC DNA]</scope>
    <source>
        <strain evidence="9 10">CIRAD86</strain>
    </source>
</reference>
<keyword evidence="6" id="KW-0539">Nucleus</keyword>
<feature type="compositionally biased region" description="Pro residues" evidence="7">
    <location>
        <begin position="26"/>
        <end position="48"/>
    </location>
</feature>
<dbReference type="InterPro" id="IPR036864">
    <property type="entry name" value="Zn2-C6_fun-type_DNA-bd_sf"/>
</dbReference>
<evidence type="ECO:0000256" key="5">
    <source>
        <dbReference type="ARBA" id="ARBA00023163"/>
    </source>
</evidence>
<dbReference type="EMBL" id="KB446555">
    <property type="protein sequence ID" value="EME88172.1"/>
    <property type="molecule type" value="Genomic_DNA"/>
</dbReference>
<keyword evidence="5" id="KW-0804">Transcription</keyword>
<feature type="compositionally biased region" description="Polar residues" evidence="7">
    <location>
        <begin position="165"/>
        <end position="176"/>
    </location>
</feature>
<dbReference type="SMART" id="SM00066">
    <property type="entry name" value="GAL4"/>
    <property type="match status" value="1"/>
</dbReference>
<sequence length="546" mass="60420">MSSSRMQAPHPPTEHQNSSHQAPAPVNLPPIHHFPPQHPAMQSPPPSYTAPMTSNGPPPPPPPPQHPQPYPPPQYHYQNGVPPTMQASVAANGQNGLMRIPLPHAQLDSRHMSGGRHKKEIKRRTKTGCLTCRKRRIKCDEGQPTCRNCSKSKRECLGYDPIFKSQPSPANIQPAPTGNPASSSASHPGAGNPYHQAPQTFPGTGGTFIHTQAAAAAGTSAPPGYAYASLDPALSSGDPSAHMAHSNYPHALQMLRKVSVIPMEDLFALNDIPPRYHSREAPQPLPPQMQEELEDFVKYHYVAGLDRVLETTWYSQRGWSHLQRDPMLLDFVAQCAEQFKQRDEANEKLRTSLEARLVWQLATMPRAAASQTNGVGVGVDPLLQEVLPRIDVLENLLTGQFLDPSRIPPPPQQQQPQPGQDPAAANQKYNERSFWHHLGRLVSLRDDTTSVQKDIDDTLNVIRNILGMLENRDVLYSIAIGRHIGGRMPDFHPQRHLVAPNNDPNNPVTKLSIAHSFVESEDQRGTTQVIQRICSMAIRGWILSKR</sequence>
<feature type="domain" description="Zn(2)-C6 fungal-type" evidence="8">
    <location>
        <begin position="128"/>
        <end position="156"/>
    </location>
</feature>
<feature type="region of interest" description="Disordered" evidence="7">
    <location>
        <begin position="164"/>
        <end position="207"/>
    </location>
</feature>
<dbReference type="Pfam" id="PF00172">
    <property type="entry name" value="Zn_clus"/>
    <property type="match status" value="1"/>
</dbReference>
<keyword evidence="1" id="KW-0479">Metal-binding</keyword>
<dbReference type="GO" id="GO:0000981">
    <property type="term" value="F:DNA-binding transcription factor activity, RNA polymerase II-specific"/>
    <property type="evidence" value="ECO:0007669"/>
    <property type="project" value="InterPro"/>
</dbReference>
<dbReference type="eggNOG" id="ENOG502QT9U">
    <property type="taxonomic scope" value="Eukaryota"/>
</dbReference>
<evidence type="ECO:0000256" key="4">
    <source>
        <dbReference type="ARBA" id="ARBA00023125"/>
    </source>
</evidence>
<feature type="compositionally biased region" description="Pro residues" evidence="7">
    <location>
        <begin position="56"/>
        <end position="74"/>
    </location>
</feature>
<evidence type="ECO:0000256" key="7">
    <source>
        <dbReference type="SAM" id="MobiDB-lite"/>
    </source>
</evidence>
<dbReference type="KEGG" id="pfj:MYCFIDRAFT_76004"/>
<dbReference type="InterPro" id="IPR001138">
    <property type="entry name" value="Zn2Cys6_DnaBD"/>
</dbReference>
<dbReference type="VEuPathDB" id="FungiDB:MYCFIDRAFT_76004"/>
<evidence type="ECO:0000313" key="10">
    <source>
        <dbReference type="Proteomes" id="UP000016932"/>
    </source>
</evidence>
<dbReference type="CDD" id="cd00067">
    <property type="entry name" value="GAL4"/>
    <property type="match status" value="1"/>
</dbReference>
<organism evidence="9 10">
    <name type="scientific">Pseudocercospora fijiensis (strain CIRAD86)</name>
    <name type="common">Black leaf streak disease fungus</name>
    <name type="synonym">Mycosphaerella fijiensis</name>
    <dbReference type="NCBI Taxonomy" id="383855"/>
    <lineage>
        <taxon>Eukaryota</taxon>
        <taxon>Fungi</taxon>
        <taxon>Dikarya</taxon>
        <taxon>Ascomycota</taxon>
        <taxon>Pezizomycotina</taxon>
        <taxon>Dothideomycetes</taxon>
        <taxon>Dothideomycetidae</taxon>
        <taxon>Mycosphaerellales</taxon>
        <taxon>Mycosphaerellaceae</taxon>
        <taxon>Pseudocercospora</taxon>
    </lineage>
</organism>
<dbReference type="AlphaFoldDB" id="N1QAV8"/>
<dbReference type="PANTHER" id="PTHR36206:SF13">
    <property type="entry name" value="TRANSCRIPTIONAL REGULATORY PROTEIN MOC3"/>
    <property type="match status" value="1"/>
</dbReference>
<dbReference type="HOGENOM" id="CLU_016696_2_0_1"/>
<keyword evidence="2" id="KW-0862">Zinc</keyword>
<protein>
    <recommendedName>
        <fullName evidence="8">Zn(2)-C6 fungal-type domain-containing protein</fullName>
    </recommendedName>
</protein>
<dbReference type="Gene3D" id="4.10.240.10">
    <property type="entry name" value="Zn(2)-C6 fungal-type DNA-binding domain"/>
    <property type="match status" value="1"/>
</dbReference>
<dbReference type="PANTHER" id="PTHR36206">
    <property type="entry name" value="ASPERCRYPTIN BIOSYNTHESIS CLUSTER-SPECIFIC TRANSCRIPTION REGULATOR ATNN-RELATED"/>
    <property type="match status" value="1"/>
</dbReference>
<proteinExistence type="predicted"/>
<evidence type="ECO:0000256" key="6">
    <source>
        <dbReference type="ARBA" id="ARBA00023242"/>
    </source>
</evidence>
<keyword evidence="3" id="KW-0805">Transcription regulation</keyword>
<dbReference type="PROSITE" id="PS50048">
    <property type="entry name" value="ZN2_CY6_FUNGAL_2"/>
    <property type="match status" value="1"/>
</dbReference>